<dbReference type="Gene3D" id="3.90.1200.10">
    <property type="match status" value="1"/>
</dbReference>
<accession>A0A3A5H2R2</accession>
<dbReference type="InterPro" id="IPR011009">
    <property type="entry name" value="Kinase-like_dom_sf"/>
</dbReference>
<evidence type="ECO:0000313" key="2">
    <source>
        <dbReference type="Proteomes" id="UP000276542"/>
    </source>
</evidence>
<protein>
    <submittedName>
        <fullName evidence="1">Uncharacterized protein</fullName>
    </submittedName>
</protein>
<dbReference type="EMBL" id="QYRP01000002">
    <property type="protein sequence ID" value="RJS45069.1"/>
    <property type="molecule type" value="Genomic_DNA"/>
</dbReference>
<evidence type="ECO:0000313" key="1">
    <source>
        <dbReference type="EMBL" id="RJS45069.1"/>
    </source>
</evidence>
<comment type="caution">
    <text evidence="1">The sequence shown here is derived from an EMBL/GenBank/DDBJ whole genome shotgun (WGS) entry which is preliminary data.</text>
</comment>
<reference evidence="2" key="1">
    <citation type="submission" date="2018-09" db="EMBL/GenBank/DDBJ databases">
        <authorList>
            <person name="Zhu H."/>
        </authorList>
    </citation>
    <scope>NUCLEOTIDE SEQUENCE [LARGE SCALE GENOMIC DNA]</scope>
    <source>
        <strain evidence="2">K1W22B-1</strain>
    </source>
</reference>
<dbReference type="Proteomes" id="UP000276542">
    <property type="component" value="Unassembled WGS sequence"/>
</dbReference>
<organism evidence="1 2">
    <name type="scientific">Nocardioides cavernaquae</name>
    <dbReference type="NCBI Taxonomy" id="2321396"/>
    <lineage>
        <taxon>Bacteria</taxon>
        <taxon>Bacillati</taxon>
        <taxon>Actinomycetota</taxon>
        <taxon>Actinomycetes</taxon>
        <taxon>Propionibacteriales</taxon>
        <taxon>Nocardioidaceae</taxon>
        <taxon>Nocardioides</taxon>
    </lineage>
</organism>
<gene>
    <name evidence="1" type="ORF">D4739_01615</name>
</gene>
<dbReference type="OrthoDB" id="3326868at2"/>
<proteinExistence type="predicted"/>
<keyword evidence="2" id="KW-1185">Reference proteome</keyword>
<sequence length="334" mass="36459">MGSCRVHDGRVDIRSALASATERSGFGDDGKSGATLERVTLPDGTRVVVKRYDVSADLVMRLTGDQRGREVELLRAGLFEALPPEVGHAVLDGWFEGDRGVVVMRDLGAAVLGWHDRLDPSGCRSVARATAALHRRFREAIPAEVADVLTPLDHAVGLFQPERIRPYAGEPLVDFALRGWEYWPEIERGEVPDAVLALALDPSPLVRALRQRPATLLHGDLATVNMAFTGEELTLIDWGMAFAAPGAVDIGRFLAGCGHLLDVTPDGFLELYRSAAGDDHDEDAVALGLLAGLVWLGWNKALDISEHPDPHIRERERAALPWWLERAEQGLTLL</sequence>
<dbReference type="SUPFAM" id="SSF56112">
    <property type="entry name" value="Protein kinase-like (PK-like)"/>
    <property type="match status" value="1"/>
</dbReference>
<dbReference type="AlphaFoldDB" id="A0A3A5H2R2"/>
<name>A0A3A5H2R2_9ACTN</name>